<dbReference type="InterPro" id="IPR053710">
    <property type="entry name" value="Arylamine_NAT_domain_sf"/>
</dbReference>
<accession>A0A364K5Z2</accession>
<organism evidence="2 3">
    <name type="scientific">Thermoflavimicrobium daqui</name>
    <dbReference type="NCBI Taxonomy" id="2137476"/>
    <lineage>
        <taxon>Bacteria</taxon>
        <taxon>Bacillati</taxon>
        <taxon>Bacillota</taxon>
        <taxon>Bacilli</taxon>
        <taxon>Bacillales</taxon>
        <taxon>Thermoactinomycetaceae</taxon>
        <taxon>Thermoflavimicrobium</taxon>
    </lineage>
</organism>
<dbReference type="AlphaFoldDB" id="A0A364K5Z2"/>
<comment type="caution">
    <text evidence="2">The sequence shown here is derived from an EMBL/GenBank/DDBJ whole genome shotgun (WGS) entry which is preliminary data.</text>
</comment>
<sequence>MIEKYLQNLNISPSDIQPSLKFLARLQNNHLQRIPFSNLEYFRFGSKWIDFNNAFSLIDPVLKGRGGICFHLNYAFYCLLNSIGFHCDLIGCLIEESDIDHMAIVVHLDDQLYYVDVGYGFYFIYQPLPIMDGIYKDRSGIYKVEKAEDHFVIRKQYKRKWIHKLSINLIPRDIRDFRQTYWKHINNGGYLSKRTIFSIYTLNGFIIFSDNSLTIYEGQDCFKYKLPLWRG</sequence>
<reference evidence="2 3" key="1">
    <citation type="submission" date="2018-06" db="EMBL/GenBank/DDBJ databases">
        <title>Thermoflavimicrobium daqus sp. nov., a thermophilic microbe isolated from Moutai-flavour Daqu.</title>
        <authorList>
            <person name="Wang X."/>
            <person name="Zhou H."/>
        </authorList>
    </citation>
    <scope>NUCLEOTIDE SEQUENCE [LARGE SCALE GENOMIC DNA]</scope>
    <source>
        <strain evidence="2 3">FBKL4.011</strain>
    </source>
</reference>
<evidence type="ECO:0008006" key="4">
    <source>
        <dbReference type="Google" id="ProtNLM"/>
    </source>
</evidence>
<proteinExistence type="inferred from homology"/>
<dbReference type="InterPro" id="IPR038765">
    <property type="entry name" value="Papain-like_cys_pep_sf"/>
</dbReference>
<dbReference type="EMBL" id="QJKK01000003">
    <property type="protein sequence ID" value="RAL25703.1"/>
    <property type="molecule type" value="Genomic_DNA"/>
</dbReference>
<evidence type="ECO:0000313" key="3">
    <source>
        <dbReference type="Proteomes" id="UP000251213"/>
    </source>
</evidence>
<dbReference type="PANTHER" id="PTHR11786">
    <property type="entry name" value="N-HYDROXYARYLAMINE O-ACETYLTRANSFERASE"/>
    <property type="match status" value="1"/>
</dbReference>
<comment type="similarity">
    <text evidence="1">Belongs to the arylamine N-acetyltransferase family.</text>
</comment>
<reference evidence="2 3" key="2">
    <citation type="submission" date="2018-06" db="EMBL/GenBank/DDBJ databases">
        <authorList>
            <person name="Zhirakovskaya E."/>
        </authorList>
    </citation>
    <scope>NUCLEOTIDE SEQUENCE [LARGE SCALE GENOMIC DNA]</scope>
    <source>
        <strain evidence="2 3">FBKL4.011</strain>
    </source>
</reference>
<dbReference type="PANTHER" id="PTHR11786:SF0">
    <property type="entry name" value="ARYLAMINE N-ACETYLTRANSFERASE 4-RELATED"/>
    <property type="match status" value="1"/>
</dbReference>
<evidence type="ECO:0000256" key="1">
    <source>
        <dbReference type="ARBA" id="ARBA00006547"/>
    </source>
</evidence>
<dbReference type="Proteomes" id="UP000251213">
    <property type="component" value="Unassembled WGS sequence"/>
</dbReference>
<dbReference type="Gene3D" id="3.30.2140.20">
    <property type="match status" value="1"/>
</dbReference>
<protein>
    <recommendedName>
        <fullName evidence="4">Acetyltransferase</fullName>
    </recommendedName>
</protein>
<dbReference type="OrthoDB" id="2845539at2"/>
<keyword evidence="3" id="KW-1185">Reference proteome</keyword>
<name>A0A364K5Z2_9BACL</name>
<evidence type="ECO:0000313" key="2">
    <source>
        <dbReference type="EMBL" id="RAL25703.1"/>
    </source>
</evidence>
<dbReference type="InterPro" id="IPR001447">
    <property type="entry name" value="Arylamine_N-AcTrfase"/>
</dbReference>
<gene>
    <name evidence="2" type="ORF">DL897_06405</name>
</gene>
<dbReference type="Pfam" id="PF00797">
    <property type="entry name" value="Acetyltransf_2"/>
    <property type="match status" value="1"/>
</dbReference>
<dbReference type="SUPFAM" id="SSF54001">
    <property type="entry name" value="Cysteine proteinases"/>
    <property type="match status" value="1"/>
</dbReference>
<dbReference type="GO" id="GO:0016407">
    <property type="term" value="F:acetyltransferase activity"/>
    <property type="evidence" value="ECO:0007669"/>
    <property type="project" value="InterPro"/>
</dbReference>